<evidence type="ECO:0000313" key="2">
    <source>
        <dbReference type="Proteomes" id="UP000520767"/>
    </source>
</evidence>
<dbReference type="Proteomes" id="UP000520767">
    <property type="component" value="Unassembled WGS sequence"/>
</dbReference>
<dbReference type="EMBL" id="JACHJQ010000018">
    <property type="protein sequence ID" value="MBB4912893.1"/>
    <property type="molecule type" value="Genomic_DNA"/>
</dbReference>
<comment type="caution">
    <text evidence="1">The sequence shown here is derived from an EMBL/GenBank/DDBJ whole genome shotgun (WGS) entry which is preliminary data.</text>
</comment>
<dbReference type="AlphaFoldDB" id="A0A7W7QGB4"/>
<sequence length="31" mass="3192">MAREGRVPLPAADAPTVSGVDLDEIASQLVL</sequence>
<name>A0A7W7QGB4_9PSEU</name>
<accession>A0A7W7QGB4</accession>
<organism evidence="1 2">
    <name type="scientific">Actinophytocola algeriensis</name>
    <dbReference type="NCBI Taxonomy" id="1768010"/>
    <lineage>
        <taxon>Bacteria</taxon>
        <taxon>Bacillati</taxon>
        <taxon>Actinomycetota</taxon>
        <taxon>Actinomycetes</taxon>
        <taxon>Pseudonocardiales</taxon>
        <taxon>Pseudonocardiaceae</taxon>
    </lineage>
</organism>
<gene>
    <name evidence="1" type="ORF">FHR82_009167</name>
</gene>
<evidence type="ECO:0000313" key="1">
    <source>
        <dbReference type="EMBL" id="MBB4912893.1"/>
    </source>
</evidence>
<keyword evidence="2" id="KW-1185">Reference proteome</keyword>
<reference evidence="1 2" key="1">
    <citation type="submission" date="2020-08" db="EMBL/GenBank/DDBJ databases">
        <title>Genomic Encyclopedia of Type Strains, Phase III (KMG-III): the genomes of soil and plant-associated and newly described type strains.</title>
        <authorList>
            <person name="Whitman W."/>
        </authorList>
    </citation>
    <scope>NUCLEOTIDE SEQUENCE [LARGE SCALE GENOMIC DNA]</scope>
    <source>
        <strain evidence="1 2">CECT 8960</strain>
    </source>
</reference>
<protein>
    <submittedName>
        <fullName evidence="1">Uncharacterized protein</fullName>
    </submittedName>
</protein>
<proteinExistence type="predicted"/>